<evidence type="ECO:0000256" key="1">
    <source>
        <dbReference type="SAM" id="SignalP"/>
    </source>
</evidence>
<reference evidence="2 3" key="1">
    <citation type="submission" date="2012-02" db="EMBL/GenBank/DDBJ databases">
        <title>Improved High-Quality Draft genome of Joostella marina DSM 19592.</title>
        <authorList>
            <consortium name="US DOE Joint Genome Institute (JGI-PGF)"/>
            <person name="Lucas S."/>
            <person name="Copeland A."/>
            <person name="Lapidus A."/>
            <person name="Bruce D."/>
            <person name="Goodwin L."/>
            <person name="Pitluck S."/>
            <person name="Peters L."/>
            <person name="Chertkov O."/>
            <person name="Ovchinnikova G."/>
            <person name="Kyrpides N."/>
            <person name="Mavromatis K."/>
            <person name="Detter J.C."/>
            <person name="Han C."/>
            <person name="Land M."/>
            <person name="Hauser L."/>
            <person name="Markowitz V."/>
            <person name="Cheng J.-F."/>
            <person name="Hugenholtz P."/>
            <person name="Woyke T."/>
            <person name="Wu D."/>
            <person name="Tindall B."/>
            <person name="Brambilla E."/>
            <person name="Klenk H.-P."/>
            <person name="Eisen J.A."/>
        </authorList>
    </citation>
    <scope>NUCLEOTIDE SEQUENCE [LARGE SCALE GENOMIC DNA]</scope>
    <source>
        <strain evidence="2 3">DSM 19592</strain>
    </source>
</reference>
<name>I3C9N0_9FLAO</name>
<dbReference type="AlphaFoldDB" id="I3C9N0"/>
<dbReference type="eggNOG" id="ENOG5032RAS">
    <property type="taxonomic scope" value="Bacteria"/>
</dbReference>
<keyword evidence="3" id="KW-1185">Reference proteome</keyword>
<feature type="signal peptide" evidence="1">
    <location>
        <begin position="1"/>
        <end position="19"/>
    </location>
</feature>
<dbReference type="EMBL" id="JH651379">
    <property type="protein sequence ID" value="EIJ40323.1"/>
    <property type="molecule type" value="Genomic_DNA"/>
</dbReference>
<keyword evidence="1" id="KW-0732">Signal</keyword>
<gene>
    <name evidence="2" type="ORF">JoomaDRAFT_3380</name>
</gene>
<feature type="chain" id="PRO_5003668512" evidence="1">
    <location>
        <begin position="20"/>
        <end position="176"/>
    </location>
</feature>
<dbReference type="OrthoDB" id="1144137at2"/>
<dbReference type="RefSeq" id="WP_008614542.1">
    <property type="nucleotide sequence ID" value="NZ_JH651379.1"/>
</dbReference>
<dbReference type="HOGENOM" id="CLU_1523188_0_0_10"/>
<sequence length="176" mass="19888">MKNLIVLSAIILTSTFAFSQNKNVLEETVTKTTKIKTNKGEQELKEQVQVTQEQDVQLDASDRNKINQDLTTSPVKVTKQETVIEGDSKVILDKKTNFVCEDARCDFLPTENGFTINSSNKDLNATTYQSTNNKYIVETSNGKGIGYFDGDENFIVEIHDKDNNTVIKRVYKQQPQ</sequence>
<proteinExistence type="predicted"/>
<evidence type="ECO:0000313" key="2">
    <source>
        <dbReference type="EMBL" id="EIJ40323.1"/>
    </source>
</evidence>
<organism evidence="2 3">
    <name type="scientific">Galbibacter orientalis DSM 19592</name>
    <dbReference type="NCBI Taxonomy" id="926559"/>
    <lineage>
        <taxon>Bacteria</taxon>
        <taxon>Pseudomonadati</taxon>
        <taxon>Bacteroidota</taxon>
        <taxon>Flavobacteriia</taxon>
        <taxon>Flavobacteriales</taxon>
        <taxon>Flavobacteriaceae</taxon>
        <taxon>Galbibacter</taxon>
    </lineage>
</organism>
<accession>I3C9N0</accession>
<dbReference type="Proteomes" id="UP000004690">
    <property type="component" value="Unassembled WGS sequence"/>
</dbReference>
<protein>
    <submittedName>
        <fullName evidence="2">Uncharacterized protein</fullName>
    </submittedName>
</protein>
<evidence type="ECO:0000313" key="3">
    <source>
        <dbReference type="Proteomes" id="UP000004690"/>
    </source>
</evidence>